<protein>
    <submittedName>
        <fullName evidence="1">Uncharacterized protein</fullName>
    </submittedName>
</protein>
<dbReference type="EMBL" id="MJIL01000097">
    <property type="protein sequence ID" value="OLQ70508.1"/>
    <property type="molecule type" value="Genomic_DNA"/>
</dbReference>
<gene>
    <name evidence="1" type="ORF">BIT28_27200</name>
</gene>
<dbReference type="Proteomes" id="UP000186905">
    <property type="component" value="Unassembled WGS sequence"/>
</dbReference>
<comment type="caution">
    <text evidence="1">The sequence shown here is derived from an EMBL/GenBank/DDBJ whole genome shotgun (WGS) entry which is preliminary data.</text>
</comment>
<dbReference type="RefSeq" id="WP_075767800.1">
    <property type="nucleotide sequence ID" value="NZ_MJIL01000097.1"/>
</dbReference>
<accession>A0A1Q9G846</accession>
<dbReference type="OrthoDB" id="5918717at2"/>
<keyword evidence="2" id="KW-1185">Reference proteome</keyword>
<sequence length="59" mass="6760">MLASIKSIIHQKAGGTALAEYYRSRLNTAHSVLEQEAILYMSSLLSLYDWDTQDNQERK</sequence>
<evidence type="ECO:0000313" key="2">
    <source>
        <dbReference type="Proteomes" id="UP000186905"/>
    </source>
</evidence>
<proteinExistence type="predicted"/>
<name>A0A1Q9G846_9GAMM</name>
<reference evidence="1 2" key="1">
    <citation type="submission" date="2016-09" db="EMBL/GenBank/DDBJ databases">
        <title>Photobacterium proteolyticum sp. nov. a protease producing bacterium isolated from ocean sediments of Laizhou Bay.</title>
        <authorList>
            <person name="Li Y."/>
        </authorList>
    </citation>
    <scope>NUCLEOTIDE SEQUENCE [LARGE SCALE GENOMIC DNA]</scope>
    <source>
        <strain evidence="1 2">13-12</strain>
    </source>
</reference>
<dbReference type="AlphaFoldDB" id="A0A1Q9G846"/>
<evidence type="ECO:0000313" key="1">
    <source>
        <dbReference type="EMBL" id="OLQ70508.1"/>
    </source>
</evidence>
<organism evidence="1 2">
    <name type="scientific">Photobacterium proteolyticum</name>
    <dbReference type="NCBI Taxonomy" id="1903952"/>
    <lineage>
        <taxon>Bacteria</taxon>
        <taxon>Pseudomonadati</taxon>
        <taxon>Pseudomonadota</taxon>
        <taxon>Gammaproteobacteria</taxon>
        <taxon>Vibrionales</taxon>
        <taxon>Vibrionaceae</taxon>
        <taxon>Photobacterium</taxon>
    </lineage>
</organism>
<dbReference type="STRING" id="1903952.BIT28_27200"/>